<proteinExistence type="predicted"/>
<dbReference type="Gene3D" id="3.40.50.300">
    <property type="entry name" value="P-loop containing nucleotide triphosphate hydrolases"/>
    <property type="match status" value="1"/>
</dbReference>
<name>A0A7C2THD6_9BACT</name>
<accession>A0A7C2THD6</accession>
<dbReference type="InterPro" id="IPR025669">
    <property type="entry name" value="AAA_dom"/>
</dbReference>
<dbReference type="EMBL" id="DSDS01000190">
    <property type="protein sequence ID" value="HET98700.1"/>
    <property type="molecule type" value="Genomic_DNA"/>
</dbReference>
<gene>
    <name evidence="2" type="ORF">ENN98_08500</name>
</gene>
<dbReference type="PANTHER" id="PTHR13696:SF52">
    <property type="entry name" value="PARA FAMILY PROTEIN CT_582"/>
    <property type="match status" value="1"/>
</dbReference>
<evidence type="ECO:0000313" key="2">
    <source>
        <dbReference type="EMBL" id="HET98700.1"/>
    </source>
</evidence>
<dbReference type="CDD" id="cd02042">
    <property type="entry name" value="ParAB_family"/>
    <property type="match status" value="1"/>
</dbReference>
<dbReference type="Proteomes" id="UP000885986">
    <property type="component" value="Unassembled WGS sequence"/>
</dbReference>
<sequence>MAKTIALYSIKGGVGKTAATVNLAHAAAVAGHATLICDLDPQGAASYYFRVRPARKFGRKKLLQGGKEVEKNIKGTDYELLDILPAAFSYRKLDLSLGDTDSRKALKEIFRRLTGDYDYIFLDCPPNITLVSENIFRAADYVVVPCIPTTLSTLTLTKLLDFFAAEKLDRRKIIPFFSMVETRKRLHREVMGELAGASEYRFLQNPIPYLAEIERMGLTRAPVAAGFAGSPAARAYRELWNELARLITVG</sequence>
<dbReference type="InterPro" id="IPR027417">
    <property type="entry name" value="P-loop_NTPase"/>
</dbReference>
<dbReference type="SUPFAM" id="SSF52540">
    <property type="entry name" value="P-loop containing nucleoside triphosphate hydrolases"/>
    <property type="match status" value="1"/>
</dbReference>
<reference evidence="2" key="1">
    <citation type="journal article" date="2020" name="mSystems">
        <title>Genome- and Community-Level Interaction Insights into Carbon Utilization and Element Cycling Functions of Hydrothermarchaeota in Hydrothermal Sediment.</title>
        <authorList>
            <person name="Zhou Z."/>
            <person name="Liu Y."/>
            <person name="Xu W."/>
            <person name="Pan J."/>
            <person name="Luo Z.H."/>
            <person name="Li M."/>
        </authorList>
    </citation>
    <scope>NUCLEOTIDE SEQUENCE [LARGE SCALE GENOMIC DNA]</scope>
    <source>
        <strain evidence="2">SpSt-1224</strain>
    </source>
</reference>
<protein>
    <submittedName>
        <fullName evidence="2">ParA family protein</fullName>
    </submittedName>
</protein>
<dbReference type="PANTHER" id="PTHR13696">
    <property type="entry name" value="P-LOOP CONTAINING NUCLEOSIDE TRIPHOSPHATE HYDROLASE"/>
    <property type="match status" value="1"/>
</dbReference>
<organism evidence="2">
    <name type="scientific">Desulfurivibrio alkaliphilus</name>
    <dbReference type="NCBI Taxonomy" id="427923"/>
    <lineage>
        <taxon>Bacteria</taxon>
        <taxon>Pseudomonadati</taxon>
        <taxon>Thermodesulfobacteriota</taxon>
        <taxon>Desulfobulbia</taxon>
        <taxon>Desulfobulbales</taxon>
        <taxon>Desulfobulbaceae</taxon>
        <taxon>Desulfurivibrio</taxon>
    </lineage>
</organism>
<evidence type="ECO:0000259" key="1">
    <source>
        <dbReference type="Pfam" id="PF13614"/>
    </source>
</evidence>
<feature type="domain" description="AAA" evidence="1">
    <location>
        <begin position="2"/>
        <end position="164"/>
    </location>
</feature>
<dbReference type="Pfam" id="PF13614">
    <property type="entry name" value="AAA_31"/>
    <property type="match status" value="1"/>
</dbReference>
<dbReference type="InterPro" id="IPR050678">
    <property type="entry name" value="DNA_Partitioning_ATPase"/>
</dbReference>
<comment type="caution">
    <text evidence="2">The sequence shown here is derived from an EMBL/GenBank/DDBJ whole genome shotgun (WGS) entry which is preliminary data.</text>
</comment>
<dbReference type="AlphaFoldDB" id="A0A7C2THD6"/>